<dbReference type="Proteomes" id="UP000051612">
    <property type="component" value="Unassembled WGS sequence"/>
</dbReference>
<evidence type="ECO:0000256" key="1">
    <source>
        <dbReference type="ARBA" id="ARBA00022801"/>
    </source>
</evidence>
<evidence type="ECO:0000313" key="5">
    <source>
        <dbReference type="EMBL" id="KRM71109.1"/>
    </source>
</evidence>
<dbReference type="GO" id="GO:0008745">
    <property type="term" value="F:N-acetylmuramoyl-L-alanine amidase activity"/>
    <property type="evidence" value="ECO:0007669"/>
    <property type="project" value="InterPro"/>
</dbReference>
<dbReference type="InterPro" id="IPR050695">
    <property type="entry name" value="N-acetylmuramoyl_amidase_3"/>
</dbReference>
<dbReference type="GO" id="GO:0009253">
    <property type="term" value="P:peptidoglycan catabolic process"/>
    <property type="evidence" value="ECO:0007669"/>
    <property type="project" value="InterPro"/>
</dbReference>
<dbReference type="Gene3D" id="2.30.30.40">
    <property type="entry name" value="SH3 Domains"/>
    <property type="match status" value="1"/>
</dbReference>
<keyword evidence="2" id="KW-0961">Cell wall biogenesis/degradation</keyword>
<dbReference type="PANTHER" id="PTHR30404">
    <property type="entry name" value="N-ACETYLMURAMOYL-L-ALANINE AMIDASE"/>
    <property type="match status" value="1"/>
</dbReference>
<keyword evidence="3" id="KW-0472">Membrane</keyword>
<evidence type="ECO:0000259" key="4">
    <source>
        <dbReference type="PROSITE" id="PS51781"/>
    </source>
</evidence>
<dbReference type="InterPro" id="IPR002508">
    <property type="entry name" value="MurNAc-LAA_cat"/>
</dbReference>
<keyword evidence="3" id="KW-1133">Transmembrane helix</keyword>
<name>A0A0R2AWE5_9LACO</name>
<keyword evidence="3" id="KW-0812">Transmembrane</keyword>
<evidence type="ECO:0000256" key="3">
    <source>
        <dbReference type="SAM" id="Phobius"/>
    </source>
</evidence>
<feature type="domain" description="SH3b" evidence="4">
    <location>
        <begin position="33"/>
        <end position="100"/>
    </location>
</feature>
<dbReference type="PROSITE" id="PS51781">
    <property type="entry name" value="SH3B"/>
    <property type="match status" value="1"/>
</dbReference>
<dbReference type="AlphaFoldDB" id="A0A0R2AWE5"/>
<dbReference type="Pfam" id="PF08239">
    <property type="entry name" value="SH3_3"/>
    <property type="match status" value="1"/>
</dbReference>
<dbReference type="GO" id="GO:0030288">
    <property type="term" value="C:outer membrane-bounded periplasmic space"/>
    <property type="evidence" value="ECO:0007669"/>
    <property type="project" value="TreeGrafter"/>
</dbReference>
<dbReference type="PATRIC" id="fig|1423772.3.peg.1582"/>
<dbReference type="SMART" id="SM00287">
    <property type="entry name" value="SH3b"/>
    <property type="match status" value="1"/>
</dbReference>
<dbReference type="PANTHER" id="PTHR30404:SF7">
    <property type="entry name" value="CELL WALL AMIDASE LYTH-RELATED"/>
    <property type="match status" value="1"/>
</dbReference>
<dbReference type="EMBL" id="AYYN01000166">
    <property type="protein sequence ID" value="KRM71109.1"/>
    <property type="molecule type" value="Genomic_DNA"/>
</dbReference>
<dbReference type="GO" id="GO:0071555">
    <property type="term" value="P:cell wall organization"/>
    <property type="evidence" value="ECO:0007669"/>
    <property type="project" value="UniProtKB-KW"/>
</dbReference>
<dbReference type="Pfam" id="PF01520">
    <property type="entry name" value="Amidase_3"/>
    <property type="match status" value="1"/>
</dbReference>
<dbReference type="SUPFAM" id="SSF53187">
    <property type="entry name" value="Zn-dependent exopeptidases"/>
    <property type="match status" value="1"/>
</dbReference>
<dbReference type="RefSeq" id="WP_056960095.1">
    <property type="nucleotide sequence ID" value="NZ_AYYN01000166.1"/>
</dbReference>
<keyword evidence="1" id="KW-0378">Hydrolase</keyword>
<proteinExistence type="predicted"/>
<sequence>MEKPRTSHGSGLPKRIRVLFAIIFILVSILGYRTYKYFGQLEIQTNYAVLKKGPGVEYDQISQLKQNQRVTVLKSKYHWMYVETDDEKKGWVADWMINSSYKLPVTDLSNATIVIDPGHGGYDSGATSNTEKKEEKQYTLAYAKLLAKKLRKQNTKVYLTRSDDTFVSLSKRPALADQVHADAFISFHFDSSPVKNTASGFTTYYYHKNSLKLAQMVNKEFGAIGLENRGVEVGDFLVIRDIKEPAILLEMGYINSDRDFDQISSKFYRATVVNDVYQGLEKYFAAQKDTNK</sequence>
<dbReference type="SMART" id="SM00646">
    <property type="entry name" value="Ami_3"/>
    <property type="match status" value="1"/>
</dbReference>
<feature type="transmembrane region" description="Helical" evidence="3">
    <location>
        <begin position="16"/>
        <end position="35"/>
    </location>
</feature>
<accession>A0A0R2AWE5</accession>
<evidence type="ECO:0000256" key="2">
    <source>
        <dbReference type="ARBA" id="ARBA00023316"/>
    </source>
</evidence>
<comment type="caution">
    <text evidence="5">The sequence shown here is derived from an EMBL/GenBank/DDBJ whole genome shotgun (WGS) entry which is preliminary data.</text>
</comment>
<organism evidence="5 6">
    <name type="scientific">Ligilactobacillus murinus DSM 20452 = NBRC 14221</name>
    <dbReference type="NCBI Taxonomy" id="1423772"/>
    <lineage>
        <taxon>Bacteria</taxon>
        <taxon>Bacillati</taxon>
        <taxon>Bacillota</taxon>
        <taxon>Bacilli</taxon>
        <taxon>Lactobacillales</taxon>
        <taxon>Lactobacillaceae</taxon>
        <taxon>Ligilactobacillus</taxon>
    </lineage>
</organism>
<dbReference type="CDD" id="cd02696">
    <property type="entry name" value="MurNAc-LAA"/>
    <property type="match status" value="1"/>
</dbReference>
<dbReference type="InterPro" id="IPR003646">
    <property type="entry name" value="SH3-like_bac-type"/>
</dbReference>
<reference evidence="5 6" key="1">
    <citation type="journal article" date="2015" name="Genome Announc.">
        <title>Expanding the biotechnology potential of lactobacilli through comparative genomics of 213 strains and associated genera.</title>
        <authorList>
            <person name="Sun Z."/>
            <person name="Harris H.M."/>
            <person name="McCann A."/>
            <person name="Guo C."/>
            <person name="Argimon S."/>
            <person name="Zhang W."/>
            <person name="Yang X."/>
            <person name="Jeffery I.B."/>
            <person name="Cooney J.C."/>
            <person name="Kagawa T.F."/>
            <person name="Liu W."/>
            <person name="Song Y."/>
            <person name="Salvetti E."/>
            <person name="Wrobel A."/>
            <person name="Rasinkangas P."/>
            <person name="Parkhill J."/>
            <person name="Rea M.C."/>
            <person name="O'Sullivan O."/>
            <person name="Ritari J."/>
            <person name="Douillard F.P."/>
            <person name="Paul Ross R."/>
            <person name="Yang R."/>
            <person name="Briner A.E."/>
            <person name="Felis G.E."/>
            <person name="de Vos W.M."/>
            <person name="Barrangou R."/>
            <person name="Klaenhammer T.R."/>
            <person name="Caufield P.W."/>
            <person name="Cui Y."/>
            <person name="Zhang H."/>
            <person name="O'Toole P.W."/>
        </authorList>
    </citation>
    <scope>NUCLEOTIDE SEQUENCE [LARGE SCALE GENOMIC DNA]</scope>
    <source>
        <strain evidence="5 6">DSM 20452</strain>
    </source>
</reference>
<dbReference type="Gene3D" id="3.40.630.40">
    <property type="entry name" value="Zn-dependent exopeptidases"/>
    <property type="match status" value="1"/>
</dbReference>
<protein>
    <submittedName>
        <fullName evidence="5">N-acetylmuramoyl-L-alanine amidase</fullName>
    </submittedName>
</protein>
<evidence type="ECO:0000313" key="6">
    <source>
        <dbReference type="Proteomes" id="UP000051612"/>
    </source>
</evidence>
<gene>
    <name evidence="5" type="ORF">FC48_GL001483</name>
</gene>